<evidence type="ECO:0000256" key="2">
    <source>
        <dbReference type="ARBA" id="ARBA00022679"/>
    </source>
</evidence>
<organism evidence="8 9">
    <name type="scientific">Lentisphaera araneosa HTCC2155</name>
    <dbReference type="NCBI Taxonomy" id="313628"/>
    <lineage>
        <taxon>Bacteria</taxon>
        <taxon>Pseudomonadati</taxon>
        <taxon>Lentisphaerota</taxon>
        <taxon>Lentisphaeria</taxon>
        <taxon>Lentisphaerales</taxon>
        <taxon>Lentisphaeraceae</taxon>
        <taxon>Lentisphaera</taxon>
    </lineage>
</organism>
<dbReference type="Proteomes" id="UP000004947">
    <property type="component" value="Unassembled WGS sequence"/>
</dbReference>
<protein>
    <recommendedName>
        <fullName evidence="1">ribose-phosphate diphosphokinase</fullName>
        <ecNumber evidence="1">2.7.6.1</ecNumber>
    </recommendedName>
</protein>
<name>A6DTG6_9BACT</name>
<dbReference type="InterPro" id="IPR000836">
    <property type="entry name" value="PRTase_dom"/>
</dbReference>
<feature type="domain" description="Phosphoribosyltransferase" evidence="7">
    <location>
        <begin position="203"/>
        <end position="319"/>
    </location>
</feature>
<sequence length="390" mass="44018">MKNTIIIGNTSDNPFAIDVAHFCGQVVDISDVIALKDFQNTEFCPRFINDETAFEDIGYYLKGKTVVIVSTQSLTFSRNSLSMRNLVIARAAKDNGAEQVILMEPDLFYSCQDRGPRHEHSFFNEERSAEIRKKFDGQPFTALLYAQLLSLAGVDQAFTIHNHSFSTQNLFQKELNGYFHNYVPCDIFSHYLASSGIVDPGKTILCAPDKGAVPFVQMIKDEMSHLNPPILKMDKVRSGERAIEMEPSEDSDIGMEDIEGKDVIVFDDMVRTGTTIVKCCRILKQYKPRRIIFCVTHFHSSAESREKLADHSIDEIVTTNTIPAILNRDQQGRLRKKITVLKLENWIANKLNKIVTGKEIASSPGELYSVDISSKNPRWKQHISSAFGNK</sequence>
<keyword evidence="5" id="KW-0067">ATP-binding</keyword>
<reference evidence="8 9" key="1">
    <citation type="journal article" date="2010" name="J. Bacteriol.">
        <title>Genome sequence of Lentisphaera araneosa HTCC2155T, the type species of the order Lentisphaerales in the phylum Lentisphaerae.</title>
        <authorList>
            <person name="Thrash J.C."/>
            <person name="Cho J.C."/>
            <person name="Vergin K.L."/>
            <person name="Morris R.M."/>
            <person name="Giovannoni S.J."/>
        </authorList>
    </citation>
    <scope>NUCLEOTIDE SEQUENCE [LARGE SCALE GENOMIC DNA]</scope>
    <source>
        <strain evidence="8 9">HTCC2155</strain>
    </source>
</reference>
<dbReference type="GO" id="GO:0005737">
    <property type="term" value="C:cytoplasm"/>
    <property type="evidence" value="ECO:0007669"/>
    <property type="project" value="TreeGrafter"/>
</dbReference>
<dbReference type="GO" id="GO:0006015">
    <property type="term" value="P:5-phosphoribose 1-diphosphate biosynthetic process"/>
    <property type="evidence" value="ECO:0007669"/>
    <property type="project" value="TreeGrafter"/>
</dbReference>
<dbReference type="GO" id="GO:0004749">
    <property type="term" value="F:ribose phosphate diphosphokinase activity"/>
    <property type="evidence" value="ECO:0007669"/>
    <property type="project" value="UniProtKB-EC"/>
</dbReference>
<dbReference type="GO" id="GO:0002189">
    <property type="term" value="C:ribose phosphate diphosphokinase complex"/>
    <property type="evidence" value="ECO:0007669"/>
    <property type="project" value="TreeGrafter"/>
</dbReference>
<dbReference type="GO" id="GO:0006164">
    <property type="term" value="P:purine nucleotide biosynthetic process"/>
    <property type="evidence" value="ECO:0007669"/>
    <property type="project" value="TreeGrafter"/>
</dbReference>
<dbReference type="GO" id="GO:0000287">
    <property type="term" value="F:magnesium ion binding"/>
    <property type="evidence" value="ECO:0007669"/>
    <property type="project" value="InterPro"/>
</dbReference>
<dbReference type="PANTHER" id="PTHR10210">
    <property type="entry name" value="RIBOSE-PHOSPHATE DIPHOSPHOKINASE FAMILY MEMBER"/>
    <property type="match status" value="1"/>
</dbReference>
<dbReference type="Gene3D" id="3.40.50.2020">
    <property type="match status" value="2"/>
</dbReference>
<dbReference type="RefSeq" id="WP_007281115.1">
    <property type="nucleotide sequence ID" value="NZ_ABCK01000037.1"/>
</dbReference>
<evidence type="ECO:0000256" key="3">
    <source>
        <dbReference type="ARBA" id="ARBA00022741"/>
    </source>
</evidence>
<dbReference type="InterPro" id="IPR005946">
    <property type="entry name" value="Rib-P_diPkinase"/>
</dbReference>
<evidence type="ECO:0000256" key="5">
    <source>
        <dbReference type="ARBA" id="ARBA00022840"/>
    </source>
</evidence>
<dbReference type="STRING" id="313628.LNTAR_10036"/>
<evidence type="ECO:0000313" key="8">
    <source>
        <dbReference type="EMBL" id="EDM25070.1"/>
    </source>
</evidence>
<keyword evidence="4 8" id="KW-0418">Kinase</keyword>
<comment type="caution">
    <text evidence="8">The sequence shown here is derived from an EMBL/GenBank/DDBJ whole genome shotgun (WGS) entry which is preliminary data.</text>
</comment>
<dbReference type="EMBL" id="ABCK01000037">
    <property type="protein sequence ID" value="EDM25070.1"/>
    <property type="molecule type" value="Genomic_DNA"/>
</dbReference>
<proteinExistence type="predicted"/>
<dbReference type="GO" id="GO:0016301">
    <property type="term" value="F:kinase activity"/>
    <property type="evidence" value="ECO:0007669"/>
    <property type="project" value="UniProtKB-KW"/>
</dbReference>
<dbReference type="OrthoDB" id="9777067at2"/>
<keyword evidence="2" id="KW-0808">Transferase</keyword>
<accession>A6DTG6</accession>
<keyword evidence="3" id="KW-0547">Nucleotide-binding</keyword>
<dbReference type="AlphaFoldDB" id="A6DTG6"/>
<keyword evidence="9" id="KW-1185">Reference proteome</keyword>
<evidence type="ECO:0000256" key="4">
    <source>
        <dbReference type="ARBA" id="ARBA00022777"/>
    </source>
</evidence>
<dbReference type="CDD" id="cd06223">
    <property type="entry name" value="PRTases_typeI"/>
    <property type="match status" value="1"/>
</dbReference>
<dbReference type="Pfam" id="PF00156">
    <property type="entry name" value="Pribosyltran"/>
    <property type="match status" value="1"/>
</dbReference>
<evidence type="ECO:0000256" key="1">
    <source>
        <dbReference type="ARBA" id="ARBA00013247"/>
    </source>
</evidence>
<dbReference type="GO" id="GO:0005524">
    <property type="term" value="F:ATP binding"/>
    <property type="evidence" value="ECO:0007669"/>
    <property type="project" value="UniProtKB-KW"/>
</dbReference>
<dbReference type="PANTHER" id="PTHR10210:SF32">
    <property type="entry name" value="RIBOSE-PHOSPHATE PYROPHOSPHOKINASE 2"/>
    <property type="match status" value="1"/>
</dbReference>
<gene>
    <name evidence="8" type="ORF">LNTAR_10036</name>
</gene>
<evidence type="ECO:0000256" key="6">
    <source>
        <dbReference type="ARBA" id="ARBA00049535"/>
    </source>
</evidence>
<evidence type="ECO:0000259" key="7">
    <source>
        <dbReference type="Pfam" id="PF00156"/>
    </source>
</evidence>
<comment type="catalytic activity">
    <reaction evidence="6">
        <text>D-ribose 5-phosphate + ATP = 5-phospho-alpha-D-ribose 1-diphosphate + AMP + H(+)</text>
        <dbReference type="Rhea" id="RHEA:15609"/>
        <dbReference type="ChEBI" id="CHEBI:15378"/>
        <dbReference type="ChEBI" id="CHEBI:30616"/>
        <dbReference type="ChEBI" id="CHEBI:58017"/>
        <dbReference type="ChEBI" id="CHEBI:78346"/>
        <dbReference type="ChEBI" id="CHEBI:456215"/>
        <dbReference type="EC" id="2.7.6.1"/>
    </reaction>
</comment>
<dbReference type="eggNOG" id="COG0462">
    <property type="taxonomic scope" value="Bacteria"/>
</dbReference>
<dbReference type="EC" id="2.7.6.1" evidence="1"/>
<dbReference type="InterPro" id="IPR029057">
    <property type="entry name" value="PRTase-like"/>
</dbReference>
<evidence type="ECO:0000313" key="9">
    <source>
        <dbReference type="Proteomes" id="UP000004947"/>
    </source>
</evidence>
<dbReference type="SUPFAM" id="SSF53271">
    <property type="entry name" value="PRTase-like"/>
    <property type="match status" value="2"/>
</dbReference>